<organism evidence="2 3">
    <name type="scientific">Plasmodium chabaudi adami</name>
    <dbReference type="NCBI Taxonomy" id="5826"/>
    <lineage>
        <taxon>Eukaryota</taxon>
        <taxon>Sar</taxon>
        <taxon>Alveolata</taxon>
        <taxon>Apicomplexa</taxon>
        <taxon>Aconoidasida</taxon>
        <taxon>Haemosporida</taxon>
        <taxon>Plasmodiidae</taxon>
        <taxon>Plasmodium</taxon>
        <taxon>Plasmodium (Vinckeia)</taxon>
    </lineage>
</organism>
<feature type="compositionally biased region" description="Low complexity" evidence="1">
    <location>
        <begin position="1729"/>
        <end position="1759"/>
    </location>
</feature>
<dbReference type="OrthoDB" id="372113at2759"/>
<dbReference type="Proteomes" id="UP000195879">
    <property type="component" value="Chromosome 10"/>
</dbReference>
<sequence length="1842" mass="217885">MNYLKRNELEALYTDDYTDFTRLSDFEIFTKDLLVSLRKLNILETKKKYEEKYVFINIEERKKPLTPLVLIMNVDDTCNFIKKYSKKEYTIKLSYIYYPKNKCQNIIPFTDNSYNYNKNVSIVNSFYCLHGNVSCSDVTIFPSRAFPIERFFFLNEYVKIEIIEKNNVDDEQYMSIENFSISNLILNSLEQALSEVNLYLPTFVVVDKNNYIYQGHFFISDYTYYKCMDPYIPIHKKGNDDIIIYCNSSSNNKFNDEMLKRLCKNESDKNYISIYKGTGCEVNYHSFKFYNYFKGFSLDHLVSLFCLFIYLSNIRGKNIHNINVYLKYIYYISQPYYTYISRSINLKNVKYKLLKDSIKKKQIKNPKKNKIYLLRNQYRINKYDKNSYPYVYLNNIYHYIKNDYYGKKISMCYFKRKAKPQNKRLNNNSPYEYKKDSTQNYLYNIKNNILYKPNYCEENIKKFKITNILSGDTEINDIGWISNIDHFCSLDNEDEHVNSFFDTSLAFYSSSLEPNYDLMNNPNDKKKVNEKKNPKSHTFDDINKLCNLLTIHKNFPRYENNPYISISILNFISNMENKIMNIYEGDRNERTEIGKNKTNNKINSVWKIRFLTSDKFKGKNSYLLKNILRLYYNELLGLKRQKCEQNNNSSKNNNNNNSEHNNNENNDNEKMKNTDFSSIHNYVVKFMLLKNMEWLKDSEIPFFSSFNIDDEPTRYYLDKIINNMFSNNKKQIYQWNNTSCKYSKNNYYNDSSSEYYNDSGNCSQNNSSNNEDEKKNNVKSVKRYRLLYTSMNDINNSFLGKKIQNGIALTKDVISNGTGGGNIANVGSVDIASNKNNKEKNNNCETNGEMETDKMGNEKKNEYDGCPNKSGEIYYVLGKNDVFVKRQNSWYNKKIRNQIRYINLKKMNEKIKNKRIENAKIQKLIKDFILIKDKYFLCHHEEKISILFFYLISHSSNIKTFYYIWNQFFDNIRNKYENNEYIYNDYLYLSYGPLNIYSYSCSILSQCIKALNISIQQCKINEMRKRIIKKKELNVCPITNHIDIQKENPDQIQNEKKHEADSDACSSYYINEVSNITSHFTKMGNSEENIFYSCEMKSSTENVNLPENATSTESLAIGPDASNTCSQTQISTTCGNKNVNPVSSSNDDINYNNESFLSIKESTESFTKSIDGIDIGDEKKKQDIGNDINKQFEKNDNFRGGWGRSKATIFDVKNKNIRNIKHVNEIRKPLMLESFNKNNRICFMENTIISNFFPYPLNNIELFITKNNAITKKVNSQDDMITLMYDILKHCDENIDLVTFEDFIKWYKLNIGKTIYSSQNVLKHCYKSIKNSYFINIDTNYIKNIYKEIKMKYYKENDYLKVMFDYVKENYNYIKDIKCPFNTFFVGELNLDNLLNLSILDLLECTYKAFFISYINTIMNSKFIYIKKIQDVLTKMFNIIKRMHKKKNTNKFLKRLIDESNKSFMLNKKLNYYSFDHSSFVKSYKNGSSNYPNKIIQFNSNANNNSNMLICPMKHGLEGSEMSESTYKLGVNDLDENNSPDKYENMNESERSNSVYMDAVYNEQNENSKNNLNINKEENYFKNYYTEPEKKKKKMPYSDTNFSSDIKRIYKKRYKIMFNKKLVTLFEKCELLFNKAVWLLKRFSSKLNERTVFKLIDIIFESEEKEVVIKPKYEKYFYDFLKKVYINEGDKNNILEKNNNINSRIHRINRSIASRRIHRRLKGRVSKKNMNTNVNTNGEGNNNNNNNGDINNNNLNQNGDASSKNKKNESLSPQIDDKNNMINSDKLSLLLSANNKEQNIECVIDYVNYNFDDQNYDKPARMYSAISELSSTVSFIKMSPIL</sequence>
<feature type="compositionally biased region" description="Basic and acidic residues" evidence="1">
    <location>
        <begin position="851"/>
        <end position="860"/>
    </location>
</feature>
<dbReference type="EMBL" id="LT608204">
    <property type="protein sequence ID" value="SCM10669.1"/>
    <property type="molecule type" value="Genomic_DNA"/>
</dbReference>
<reference evidence="2 3" key="1">
    <citation type="submission" date="2016-08" db="EMBL/GenBank/DDBJ databases">
        <authorList>
            <consortium name="Pathogen Informatics"/>
        </authorList>
    </citation>
    <scope>NUCLEOTIDE SEQUENCE [LARGE SCALE GENOMIC DNA]</scope>
    <source>
        <strain evidence="2 3">DK</strain>
    </source>
</reference>
<feature type="region of interest" description="Disordered" evidence="1">
    <location>
        <begin position="1720"/>
        <end position="1779"/>
    </location>
</feature>
<evidence type="ECO:0000313" key="2">
    <source>
        <dbReference type="EMBL" id="SCM10669.1"/>
    </source>
</evidence>
<protein>
    <submittedName>
        <fullName evidence="2">Uncharacterized protein</fullName>
    </submittedName>
</protein>
<evidence type="ECO:0000256" key="1">
    <source>
        <dbReference type="SAM" id="MobiDB-lite"/>
    </source>
</evidence>
<evidence type="ECO:0000313" key="3">
    <source>
        <dbReference type="Proteomes" id="UP000195879"/>
    </source>
</evidence>
<accession>A0A1D3LKE4</accession>
<name>A0A1D3LKE4_PLACE</name>
<gene>
    <name evidence="2" type="ORF">PCHDK_000239300</name>
</gene>
<feature type="region of interest" description="Disordered" evidence="1">
    <location>
        <begin position="645"/>
        <end position="673"/>
    </location>
</feature>
<feature type="compositionally biased region" description="Low complexity" evidence="1">
    <location>
        <begin position="646"/>
        <end position="665"/>
    </location>
</feature>
<proteinExistence type="predicted"/>
<feature type="region of interest" description="Disordered" evidence="1">
    <location>
        <begin position="840"/>
        <end position="860"/>
    </location>
</feature>